<reference evidence="3 4" key="1">
    <citation type="journal article" date="2012" name="J. Bacteriol.">
        <title>Genome Sequence of Radiation-Resistant Modestobacter marinus Strain BC501, a Representative Actinobacterium That Thrives on Calcareous Stone Surfaces.</title>
        <authorList>
            <person name="Normand P."/>
            <person name="Gury J."/>
            <person name="Pujic P."/>
            <person name="Chouaia B."/>
            <person name="Crotti E."/>
            <person name="Brusetti L."/>
            <person name="Daffonchio D."/>
            <person name="Vacherie B."/>
            <person name="Barbe V."/>
            <person name="Medigue C."/>
            <person name="Calteau A."/>
            <person name="Ghodhbane-Gtari F."/>
            <person name="Essoussi I."/>
            <person name="Nouioui I."/>
            <person name="Abbassi-Ghozzi I."/>
            <person name="Gtari M."/>
        </authorList>
    </citation>
    <scope>NUCLEOTIDE SEQUENCE [LARGE SCALE GENOMIC DNA]</scope>
    <source>
        <strain evidence="4">BC 501</strain>
    </source>
</reference>
<dbReference type="AlphaFoldDB" id="I4F1L2"/>
<dbReference type="Pfam" id="PF00271">
    <property type="entry name" value="Helicase_C"/>
    <property type="match status" value="1"/>
</dbReference>
<keyword evidence="3" id="KW-0347">Helicase</keyword>
<dbReference type="SUPFAM" id="SSF52540">
    <property type="entry name" value="P-loop containing nucleoside triphosphate hydrolases"/>
    <property type="match status" value="2"/>
</dbReference>
<feature type="region of interest" description="Disordered" evidence="1">
    <location>
        <begin position="641"/>
        <end position="668"/>
    </location>
</feature>
<proteinExistence type="predicted"/>
<dbReference type="EMBL" id="FO203431">
    <property type="protein sequence ID" value="CCH89525.1"/>
    <property type="molecule type" value="Genomic_DNA"/>
</dbReference>
<dbReference type="InterPro" id="IPR027417">
    <property type="entry name" value="P-loop_NTPase"/>
</dbReference>
<organism evidence="3 4">
    <name type="scientific">Modestobacter italicus (strain DSM 44449 / CECT 9708 / BC 501)</name>
    <dbReference type="NCBI Taxonomy" id="2732864"/>
    <lineage>
        <taxon>Bacteria</taxon>
        <taxon>Bacillati</taxon>
        <taxon>Actinomycetota</taxon>
        <taxon>Actinomycetes</taxon>
        <taxon>Geodermatophilales</taxon>
        <taxon>Geodermatophilaceae</taxon>
        <taxon>Modestobacter</taxon>
    </lineage>
</organism>
<dbReference type="STRING" id="477641.MODMU_4124"/>
<evidence type="ECO:0000313" key="3">
    <source>
        <dbReference type="EMBL" id="CCH89525.1"/>
    </source>
</evidence>
<keyword evidence="3" id="KW-0067">ATP-binding</keyword>
<dbReference type="Proteomes" id="UP000006461">
    <property type="component" value="Chromosome"/>
</dbReference>
<dbReference type="KEGG" id="mmar:MODMU_4124"/>
<dbReference type="Gene3D" id="3.40.50.300">
    <property type="entry name" value="P-loop containing nucleotide triphosphate hydrolases"/>
    <property type="match status" value="2"/>
</dbReference>
<keyword evidence="3" id="KW-0378">Hydrolase</keyword>
<sequence length="1014" mass="112707">MRHVVNRFYDGPTPTRRFLVADETGLGKSVVARGVIAETVERLLRDDHTERIDVVYVCSNSDIAAQNLARLNVVGSDRVEFRTRLTMLAAHSHDLNSGAERYGKAINLIAFTPATSFEKGWRTGKAEERALLAVLVERMLEVSGYERTALHRALQGGVHTLDRFRGEIERYRALDLDQTIVNAFATSLQGSPPLAQLERLIVDIGQKRHLTEEQRERTRVITGELRDHLARASVHALEPDLIILDEFQRFRHLLALNQTGGKSEAAELAHHLFNWDQARTLLLSATPYKAFTLAEEDDAGTDHYTDFMTTLEFLSANDEAWLASVRGALAQHRGQLLAGQDVRQVANELRKLLLQFMCRTERPTVDGARIEVSTPATGVTAADLVDYVGLRDLARAVDGQVQVEYWKSAPYFVNFLEGYQVGERLKSRLKQNSQDEALNAALARVSRLNPSGLTRYEPSDMGNARLRALAARTVGDSWWQLLWIPPSMPYIGPDGPYAQPFADRITKQLVFSSWSATPTAIASLLSYEANRLLAEGSSKLTENTATARGRLATLLDYRMEQGRPGAMSTLALFWPHPELARVADLLEAARSSPARLLEATDAEAWVLQRLRNAATTDSSGKSTDVISDFFAWPGSIPSGARQGAANVLSGSLQEEERPDDDEHGQHHSARLAAHVHEALSAASSRHPSPDLAHLAAFSPGNAAWLALNRLVTADDDVDEEALWSAAAVLANGLRSLFNRTESTLLLERLYPDLHYWQAVLAYCRAGNLQAVLDEYLHHLRSTSGEDRLTGSTLRDLARTAVATLSMRPSPYKAFDPDDPDEGIPFSSRFALRYGTARGQAEDVRLPEIRAAFNSPFWPFVLTSTSVGQEGIDFHWWCHSVVHWNTPSNPIDFEQREGRVNRFGGHAVRRNLASSHREDVLRSDEPDPWKAAYDAAKGTLPALGDFCPYWVFPGRYAVERHLLPFPLSKDGARARALKRDLVHYRLALGQPRQEDLLAALGDAMTVTPIDLRPPV</sequence>
<name>I4F1L2_MODI5</name>
<evidence type="ECO:0000256" key="1">
    <source>
        <dbReference type="SAM" id="MobiDB-lite"/>
    </source>
</evidence>
<feature type="domain" description="Helicase C-terminal" evidence="2">
    <location>
        <begin position="858"/>
        <end position="903"/>
    </location>
</feature>
<evidence type="ECO:0000313" key="4">
    <source>
        <dbReference type="Proteomes" id="UP000006461"/>
    </source>
</evidence>
<dbReference type="GO" id="GO:0004386">
    <property type="term" value="F:helicase activity"/>
    <property type="evidence" value="ECO:0007669"/>
    <property type="project" value="UniProtKB-KW"/>
</dbReference>
<keyword evidence="4" id="KW-1185">Reference proteome</keyword>
<dbReference type="InterPro" id="IPR001650">
    <property type="entry name" value="Helicase_C-like"/>
</dbReference>
<evidence type="ECO:0000259" key="2">
    <source>
        <dbReference type="Pfam" id="PF00271"/>
    </source>
</evidence>
<dbReference type="HOGENOM" id="CLU_287543_0_0_11"/>
<keyword evidence="3" id="KW-0547">Nucleotide-binding</keyword>
<accession>I4F1L2</accession>
<gene>
    <name evidence="3" type="ordered locus">MODMU_4124</name>
</gene>
<dbReference type="eggNOG" id="COG0553">
    <property type="taxonomic scope" value="Bacteria"/>
</dbReference>
<protein>
    <submittedName>
        <fullName evidence="3">Helicase domain protein</fullName>
    </submittedName>
</protein>
<dbReference type="OMA" id="VMCRTER"/>